<reference evidence="12" key="1">
    <citation type="submission" date="2025-08" db="UniProtKB">
        <authorList>
            <consortium name="Ensembl"/>
        </authorList>
    </citation>
    <scope>IDENTIFICATION</scope>
</reference>
<dbReference type="Proteomes" id="UP000261640">
    <property type="component" value="Unplaced"/>
</dbReference>
<evidence type="ECO:0000256" key="8">
    <source>
        <dbReference type="ARBA" id="ARBA00023163"/>
    </source>
</evidence>
<dbReference type="PROSITE" id="PS50157">
    <property type="entry name" value="ZINC_FINGER_C2H2_2"/>
    <property type="match status" value="5"/>
</dbReference>
<dbReference type="FunFam" id="3.30.160.60:FF:001732">
    <property type="entry name" value="Zgc:162936"/>
    <property type="match status" value="1"/>
</dbReference>
<keyword evidence="8" id="KW-0804">Transcription</keyword>
<dbReference type="SUPFAM" id="SSF57667">
    <property type="entry name" value="beta-beta-alpha zinc fingers"/>
    <property type="match status" value="3"/>
</dbReference>
<dbReference type="SMART" id="SM00355">
    <property type="entry name" value="ZnF_C2H2"/>
    <property type="match status" value="4"/>
</dbReference>
<dbReference type="STRING" id="205130.ENSMAMP00000014095"/>
<dbReference type="InParanoid" id="A0A3Q3RZF0"/>
<evidence type="ECO:0000256" key="2">
    <source>
        <dbReference type="ARBA" id="ARBA00022723"/>
    </source>
</evidence>
<evidence type="ECO:0000256" key="6">
    <source>
        <dbReference type="ARBA" id="ARBA00023015"/>
    </source>
</evidence>
<dbReference type="Gene3D" id="3.30.160.60">
    <property type="entry name" value="Classic Zinc Finger"/>
    <property type="match status" value="4"/>
</dbReference>
<dbReference type="GO" id="GO:0005634">
    <property type="term" value="C:nucleus"/>
    <property type="evidence" value="ECO:0007669"/>
    <property type="project" value="UniProtKB-SubCell"/>
</dbReference>
<dbReference type="GO" id="GO:0000977">
    <property type="term" value="F:RNA polymerase II transcription regulatory region sequence-specific DNA binding"/>
    <property type="evidence" value="ECO:0007669"/>
    <property type="project" value="TreeGrafter"/>
</dbReference>
<dbReference type="GO" id="GO:0005694">
    <property type="term" value="C:chromosome"/>
    <property type="evidence" value="ECO:0007669"/>
    <property type="project" value="UniProtKB-ARBA"/>
</dbReference>
<organism evidence="12 13">
    <name type="scientific">Mastacembelus armatus</name>
    <name type="common">zig-zag eel</name>
    <dbReference type="NCBI Taxonomy" id="205130"/>
    <lineage>
        <taxon>Eukaryota</taxon>
        <taxon>Metazoa</taxon>
        <taxon>Chordata</taxon>
        <taxon>Craniata</taxon>
        <taxon>Vertebrata</taxon>
        <taxon>Euteleostomi</taxon>
        <taxon>Actinopterygii</taxon>
        <taxon>Neopterygii</taxon>
        <taxon>Teleostei</taxon>
        <taxon>Neoteleostei</taxon>
        <taxon>Acanthomorphata</taxon>
        <taxon>Anabantaria</taxon>
        <taxon>Synbranchiformes</taxon>
        <taxon>Mastacembelidae</taxon>
        <taxon>Mastacembelus</taxon>
    </lineage>
</organism>
<feature type="domain" description="C2H2-type" evidence="11">
    <location>
        <begin position="102"/>
        <end position="129"/>
    </location>
</feature>
<evidence type="ECO:0000256" key="9">
    <source>
        <dbReference type="ARBA" id="ARBA00023242"/>
    </source>
</evidence>
<feature type="domain" description="C2H2-type" evidence="11">
    <location>
        <begin position="48"/>
        <end position="71"/>
    </location>
</feature>
<dbReference type="Ensembl" id="ENSMAMT00000014478.2">
    <property type="protein sequence ID" value="ENSMAMP00000014095.1"/>
    <property type="gene ID" value="ENSMAMG00000009567.2"/>
</dbReference>
<dbReference type="InterPro" id="IPR050717">
    <property type="entry name" value="C2H2-ZF_Transcription_Reg"/>
</dbReference>
<dbReference type="PROSITE" id="PS00028">
    <property type="entry name" value="ZINC_FINGER_C2H2_1"/>
    <property type="match status" value="1"/>
</dbReference>
<sequence>MSGLLQHIRMEHLIEEVRHLSSEESGKDHVLQKAKTETCTSDRRTRRRTCEYCGKVFKYVSTLNCHIKTHTLPFRCGTCEKKYSSRESLDVHRRIHTGEMPYLCLLCGRGFISSSSHKMHADAQRGKGTTCAQSAGRLFSPSGELGLHMRLHTGEQPYTCRHCGRGFRAKCLLTVHRAIIQERVLIGARCVPNPFTL</sequence>
<dbReference type="GO" id="GO:0008270">
    <property type="term" value="F:zinc ion binding"/>
    <property type="evidence" value="ECO:0007669"/>
    <property type="project" value="UniProtKB-KW"/>
</dbReference>
<keyword evidence="4 10" id="KW-0863">Zinc-finger</keyword>
<dbReference type="Pfam" id="PF00096">
    <property type="entry name" value="zf-C2H2"/>
    <property type="match status" value="2"/>
</dbReference>
<evidence type="ECO:0000256" key="4">
    <source>
        <dbReference type="ARBA" id="ARBA00022771"/>
    </source>
</evidence>
<dbReference type="GO" id="GO:0045893">
    <property type="term" value="P:positive regulation of DNA-templated transcription"/>
    <property type="evidence" value="ECO:0007669"/>
    <property type="project" value="UniProtKB-ARBA"/>
</dbReference>
<dbReference type="GO" id="GO:0000981">
    <property type="term" value="F:DNA-binding transcription factor activity, RNA polymerase II-specific"/>
    <property type="evidence" value="ECO:0007669"/>
    <property type="project" value="TreeGrafter"/>
</dbReference>
<evidence type="ECO:0000256" key="7">
    <source>
        <dbReference type="ARBA" id="ARBA00023125"/>
    </source>
</evidence>
<proteinExistence type="predicted"/>
<dbReference type="AlphaFoldDB" id="A0A3Q3RZF0"/>
<keyword evidence="2" id="KW-0479">Metal-binding</keyword>
<keyword evidence="6" id="KW-0805">Transcription regulation</keyword>
<dbReference type="GeneTree" id="ENSGT01150000286918"/>
<evidence type="ECO:0000256" key="5">
    <source>
        <dbReference type="ARBA" id="ARBA00022833"/>
    </source>
</evidence>
<evidence type="ECO:0000256" key="1">
    <source>
        <dbReference type="ARBA" id="ARBA00004123"/>
    </source>
</evidence>
<protein>
    <recommendedName>
        <fullName evidence="11">C2H2-type domain-containing protein</fullName>
    </recommendedName>
</protein>
<dbReference type="InterPro" id="IPR013087">
    <property type="entry name" value="Znf_C2H2_type"/>
</dbReference>
<feature type="domain" description="C2H2-type" evidence="11">
    <location>
        <begin position="158"/>
        <end position="177"/>
    </location>
</feature>
<keyword evidence="9" id="KW-0539">Nucleus</keyword>
<evidence type="ECO:0000313" key="12">
    <source>
        <dbReference type="Ensembl" id="ENSMAMP00000014095.1"/>
    </source>
</evidence>
<dbReference type="PANTHER" id="PTHR14196:SF12">
    <property type="entry name" value="ZINC FINGER PROTEIN 208-LIKE"/>
    <property type="match status" value="1"/>
</dbReference>
<comment type="subcellular location">
    <subcellularLocation>
        <location evidence="1">Nucleus</location>
    </subcellularLocation>
</comment>
<name>A0A3Q3RZF0_9TELE</name>
<keyword evidence="13" id="KW-1185">Reference proteome</keyword>
<dbReference type="InterPro" id="IPR036236">
    <property type="entry name" value="Znf_C2H2_sf"/>
</dbReference>
<feature type="domain" description="C2H2-type" evidence="11">
    <location>
        <begin position="129"/>
        <end position="157"/>
    </location>
</feature>
<dbReference type="PANTHER" id="PTHR14196">
    <property type="entry name" value="ODD-SKIPPED - RELATED"/>
    <property type="match status" value="1"/>
</dbReference>
<evidence type="ECO:0000259" key="11">
    <source>
        <dbReference type="PROSITE" id="PS50157"/>
    </source>
</evidence>
<evidence type="ECO:0000313" key="13">
    <source>
        <dbReference type="Proteomes" id="UP000261640"/>
    </source>
</evidence>
<keyword evidence="3" id="KW-0677">Repeat</keyword>
<accession>A0A3Q3RZF0</accession>
<evidence type="ECO:0000256" key="3">
    <source>
        <dbReference type="ARBA" id="ARBA00022737"/>
    </source>
</evidence>
<evidence type="ECO:0000256" key="10">
    <source>
        <dbReference type="PROSITE-ProRule" id="PRU00042"/>
    </source>
</evidence>
<keyword evidence="7" id="KW-0238">DNA-binding</keyword>
<feature type="domain" description="C2H2-type" evidence="11">
    <location>
        <begin position="74"/>
        <end position="101"/>
    </location>
</feature>
<keyword evidence="5" id="KW-0862">Zinc</keyword>
<reference evidence="12" key="2">
    <citation type="submission" date="2025-09" db="UniProtKB">
        <authorList>
            <consortium name="Ensembl"/>
        </authorList>
    </citation>
    <scope>IDENTIFICATION</scope>
</reference>
<dbReference type="FunFam" id="3.30.160.60:FF:001228">
    <property type="entry name" value="Zinc finger protein 236"/>
    <property type="match status" value="1"/>
</dbReference>